<organism evidence="2 3">
    <name type="scientific">Luminiphilus syltensis NOR5-1B</name>
    <dbReference type="NCBI Taxonomy" id="565045"/>
    <lineage>
        <taxon>Bacteria</taxon>
        <taxon>Pseudomonadati</taxon>
        <taxon>Pseudomonadota</taxon>
        <taxon>Gammaproteobacteria</taxon>
        <taxon>Cellvibrionales</taxon>
        <taxon>Halieaceae</taxon>
        <taxon>Luminiphilus</taxon>
    </lineage>
</organism>
<keyword evidence="3" id="KW-1185">Reference proteome</keyword>
<feature type="region of interest" description="Disordered" evidence="1">
    <location>
        <begin position="415"/>
        <end position="450"/>
    </location>
</feature>
<dbReference type="HOGENOM" id="CLU_608063_0_0_6"/>
<gene>
    <name evidence="2" type="ORF">NOR51B_1903</name>
</gene>
<evidence type="ECO:0000313" key="2">
    <source>
        <dbReference type="EMBL" id="EED35955.1"/>
    </source>
</evidence>
<name>B8KYH8_9GAMM</name>
<dbReference type="EMBL" id="DS999411">
    <property type="protein sequence ID" value="EED35955.1"/>
    <property type="molecule type" value="Genomic_DNA"/>
</dbReference>
<accession>B8KYH8</accession>
<feature type="compositionally biased region" description="Acidic residues" evidence="1">
    <location>
        <begin position="166"/>
        <end position="179"/>
    </location>
</feature>
<proteinExistence type="predicted"/>
<protein>
    <submittedName>
        <fullName evidence="2">Uncharacterized protein</fullName>
    </submittedName>
</protein>
<feature type="region of interest" description="Disordered" evidence="1">
    <location>
        <begin position="1"/>
        <end position="27"/>
    </location>
</feature>
<feature type="region of interest" description="Disordered" evidence="1">
    <location>
        <begin position="103"/>
        <end position="143"/>
    </location>
</feature>
<dbReference type="Proteomes" id="UP000004699">
    <property type="component" value="Unassembled WGS sequence"/>
</dbReference>
<dbReference type="STRING" id="565045.NOR51B_1903"/>
<sequence length="450" mass="48720">MAGEAQPISNARQPIDDVLPGDEAPDLEADSGWIRVELAVLVDDRPQMLESEQWPAYPAPTYPADFRWLIDSEVLDRLQKQHPGADIDIDENGRIRVTLPEPEPAFTVDPTIDLDEEGTPLLDDGLTNTEGAAASTEADEEQAPELVPLEFIDTGTAGEQPADASAEMDPESDSDLLGDEENKGENAPEYVPPPLPTAFMKRPLDLLASGLNALTRSQPDRLALSTAWVQPPESKNPAIVFDGARAPDQWPQLQGFAQLRRGTETRIGVNFWWSTAGDYLPDTFFMTPPPPVPERVEVIAPPPAPASVRFDDDPEVADPDAITGLTLPADRLPSDAEPETITPPVAIAGPLVNGDAGPLWPWRHVIHVADTRSVPEGQVRYFDHPVVKIVATFTELTWGEVYALGAADDERRAAAAALEEQASEFNSHDNPTAPVGDDLQTPPAGLPSRL</sequence>
<feature type="region of interest" description="Disordered" evidence="1">
    <location>
        <begin position="156"/>
        <end position="193"/>
    </location>
</feature>
<evidence type="ECO:0000256" key="1">
    <source>
        <dbReference type="SAM" id="MobiDB-lite"/>
    </source>
</evidence>
<reference evidence="3" key="1">
    <citation type="journal article" date="2013" name="BMC Microbiol.">
        <title>Taxonomy and evolution of bacteriochlorophyll a-containing members of the OM60/NOR5 clade of marine gammaproteobacteria: description of Luminiphilus syltensis gen. nov., sp. nov., reclassification of Haliea rubra as Pseudohaliea rubra gen. nov., comb. nov., and emendation of Chromatocurvus halotolerans.</title>
        <authorList>
            <person name="Spring S."/>
            <person name="Riedel T."/>
            <person name="Sproer C."/>
            <person name="Yan S."/>
            <person name="Harder J."/>
            <person name="Fuchs B.M."/>
        </authorList>
    </citation>
    <scope>NUCLEOTIDE SEQUENCE [LARGE SCALE GENOMIC DNA]</scope>
    <source>
        <strain evidence="3">NOR51-B</strain>
    </source>
</reference>
<dbReference type="AlphaFoldDB" id="B8KYH8"/>
<evidence type="ECO:0000313" key="3">
    <source>
        <dbReference type="Proteomes" id="UP000004699"/>
    </source>
</evidence>